<protein>
    <recommendedName>
        <fullName evidence="5">DUF4129 domain-containing protein</fullName>
    </recommendedName>
</protein>
<keyword evidence="2" id="KW-0472">Membrane</keyword>
<organism evidence="3 4">
    <name type="scientific">Exiguobacterium aurantiacum</name>
    <dbReference type="NCBI Taxonomy" id="33987"/>
    <lineage>
        <taxon>Bacteria</taxon>
        <taxon>Bacillati</taxon>
        <taxon>Bacillota</taxon>
        <taxon>Bacilli</taxon>
        <taxon>Bacillales</taxon>
        <taxon>Bacillales Family XII. Incertae Sedis</taxon>
        <taxon>Exiguobacterium</taxon>
    </lineage>
</organism>
<evidence type="ECO:0000256" key="1">
    <source>
        <dbReference type="SAM" id="MobiDB-lite"/>
    </source>
</evidence>
<sequence>MKGAVKSNAVESTNSQTNRAMRKAKALFISTILISLLVVALISLSGQVAYTYFKGLDISGSPITSWVTDCHDKRKLFGIIEVVDTERWCGGGADEDSASKSSGSGRIVGPSDEEGGTPRGNSDDLSPSYAEPSNDETDRLSLLPYILSALLLLIGAWLWRRQRLNKKVNGFVLTEEMPHSKQNINERFEQSPRSIHPLPDSPLRQHLIQFEQALPSQQRRRPFETLSAWANRIRLDASLLSYLETRYDQVEITPQREEAFKQQLDAHLLRLEKEPPL</sequence>
<dbReference type="AlphaFoldDB" id="A0A377FUC6"/>
<accession>A0A377FUC6</accession>
<keyword evidence="2" id="KW-0812">Transmembrane</keyword>
<name>A0A377FUC6_9BACL</name>
<dbReference type="Proteomes" id="UP000254060">
    <property type="component" value="Unassembled WGS sequence"/>
</dbReference>
<proteinExistence type="predicted"/>
<evidence type="ECO:0008006" key="5">
    <source>
        <dbReference type="Google" id="ProtNLM"/>
    </source>
</evidence>
<feature type="transmembrane region" description="Helical" evidence="2">
    <location>
        <begin position="26"/>
        <end position="50"/>
    </location>
</feature>
<keyword evidence="2" id="KW-1133">Transmembrane helix</keyword>
<evidence type="ECO:0000313" key="3">
    <source>
        <dbReference type="EMBL" id="STO08164.1"/>
    </source>
</evidence>
<evidence type="ECO:0000256" key="2">
    <source>
        <dbReference type="SAM" id="Phobius"/>
    </source>
</evidence>
<feature type="transmembrane region" description="Helical" evidence="2">
    <location>
        <begin position="142"/>
        <end position="159"/>
    </location>
</feature>
<dbReference type="STRING" id="1397694.GCA_000702585_02030"/>
<reference evidence="3 4" key="1">
    <citation type="submission" date="2018-06" db="EMBL/GenBank/DDBJ databases">
        <authorList>
            <consortium name="Pathogen Informatics"/>
            <person name="Doyle S."/>
        </authorList>
    </citation>
    <scope>NUCLEOTIDE SEQUENCE [LARGE SCALE GENOMIC DNA]</scope>
    <source>
        <strain evidence="3 4">NCTC13163</strain>
    </source>
</reference>
<gene>
    <name evidence="3" type="ORF">NCTC13163_01533</name>
</gene>
<feature type="region of interest" description="Disordered" evidence="1">
    <location>
        <begin position="91"/>
        <end position="133"/>
    </location>
</feature>
<evidence type="ECO:0000313" key="4">
    <source>
        <dbReference type="Proteomes" id="UP000254060"/>
    </source>
</evidence>
<dbReference type="EMBL" id="UGGP01000001">
    <property type="protein sequence ID" value="STO08164.1"/>
    <property type="molecule type" value="Genomic_DNA"/>
</dbReference>